<protein>
    <submittedName>
        <fullName evidence="2">Uncharacterized protein</fullName>
    </submittedName>
</protein>
<evidence type="ECO:0000313" key="3">
    <source>
        <dbReference type="Proteomes" id="UP000827986"/>
    </source>
</evidence>
<dbReference type="Proteomes" id="UP000827986">
    <property type="component" value="Unassembled WGS sequence"/>
</dbReference>
<name>A0A9D4ATA3_9SAUR</name>
<reference evidence="2" key="1">
    <citation type="submission" date="2021-09" db="EMBL/GenBank/DDBJ databases">
        <title>The genome of Mauremys mutica provides insights into the evolution of semi-aquatic lifestyle.</title>
        <authorList>
            <person name="Gong S."/>
            <person name="Gao Y."/>
        </authorList>
    </citation>
    <scope>NUCLEOTIDE SEQUENCE</scope>
    <source>
        <strain evidence="2">MM-2020</strain>
        <tissue evidence="2">Muscle</tissue>
    </source>
</reference>
<keyword evidence="3" id="KW-1185">Reference proteome</keyword>
<evidence type="ECO:0000256" key="1">
    <source>
        <dbReference type="SAM" id="MobiDB-lite"/>
    </source>
</evidence>
<sequence>MQSWKCDLFAQGGGWKGCWLGSTSVISVMTAISSTEARGHLQTPIKGTRTMKFPSKSSTLGDVFYSTCAHKNIDREIGSRTGLEADAELPYPARLQTLGHSSLVLPSRGDPARERVIPSEAGKSPCPGPPPAQYGDQGLRWPLALWVGRDQELNELSPCAPSSGQQDRGVSAALSHAQR</sequence>
<dbReference type="AlphaFoldDB" id="A0A9D4ATA3"/>
<organism evidence="2 3">
    <name type="scientific">Mauremys mutica</name>
    <name type="common">yellowpond turtle</name>
    <dbReference type="NCBI Taxonomy" id="74926"/>
    <lineage>
        <taxon>Eukaryota</taxon>
        <taxon>Metazoa</taxon>
        <taxon>Chordata</taxon>
        <taxon>Craniata</taxon>
        <taxon>Vertebrata</taxon>
        <taxon>Euteleostomi</taxon>
        <taxon>Archelosauria</taxon>
        <taxon>Testudinata</taxon>
        <taxon>Testudines</taxon>
        <taxon>Cryptodira</taxon>
        <taxon>Durocryptodira</taxon>
        <taxon>Testudinoidea</taxon>
        <taxon>Geoemydidae</taxon>
        <taxon>Geoemydinae</taxon>
        <taxon>Mauremys</taxon>
    </lineage>
</organism>
<accession>A0A9D4ATA3</accession>
<proteinExistence type="predicted"/>
<feature type="region of interest" description="Disordered" evidence="1">
    <location>
        <begin position="155"/>
        <end position="179"/>
    </location>
</feature>
<feature type="region of interest" description="Disordered" evidence="1">
    <location>
        <begin position="104"/>
        <end position="137"/>
    </location>
</feature>
<comment type="caution">
    <text evidence="2">The sequence shown here is derived from an EMBL/GenBank/DDBJ whole genome shotgun (WGS) entry which is preliminary data.</text>
</comment>
<gene>
    <name evidence="2" type="ORF">KIL84_008296</name>
</gene>
<dbReference type="EMBL" id="JAHDVG010000477">
    <property type="protein sequence ID" value="KAH1175422.1"/>
    <property type="molecule type" value="Genomic_DNA"/>
</dbReference>
<evidence type="ECO:0000313" key="2">
    <source>
        <dbReference type="EMBL" id="KAH1175422.1"/>
    </source>
</evidence>